<dbReference type="SUPFAM" id="SSF52218">
    <property type="entry name" value="Flavoproteins"/>
    <property type="match status" value="1"/>
</dbReference>
<evidence type="ECO:0000313" key="10">
    <source>
        <dbReference type="Proteomes" id="UP000294555"/>
    </source>
</evidence>
<dbReference type="AlphaFoldDB" id="A0A4R1N6G8"/>
<dbReference type="GO" id="GO:0010181">
    <property type="term" value="F:FMN binding"/>
    <property type="evidence" value="ECO:0007669"/>
    <property type="project" value="UniProtKB-UniRule"/>
</dbReference>
<feature type="domain" description="Flavodoxin-like" evidence="8">
    <location>
        <begin position="4"/>
        <end position="166"/>
    </location>
</feature>
<proteinExistence type="inferred from homology"/>
<dbReference type="InterPro" id="IPR029039">
    <property type="entry name" value="Flavoprotein-like_sf"/>
</dbReference>
<dbReference type="InterPro" id="IPR008254">
    <property type="entry name" value="Flavodoxin/NO_synth"/>
</dbReference>
<evidence type="ECO:0000256" key="7">
    <source>
        <dbReference type="PIRNR" id="PIRNR038996"/>
    </source>
</evidence>
<dbReference type="GO" id="GO:0009055">
    <property type="term" value="F:electron transfer activity"/>
    <property type="evidence" value="ECO:0007669"/>
    <property type="project" value="UniProtKB-UniRule"/>
</dbReference>
<comment type="cofactor">
    <cofactor evidence="1 7">
        <name>FMN</name>
        <dbReference type="ChEBI" id="CHEBI:58210"/>
    </cofactor>
</comment>
<dbReference type="Proteomes" id="UP000294555">
    <property type="component" value="Unassembled WGS sequence"/>
</dbReference>
<dbReference type="InterPro" id="IPR010086">
    <property type="entry name" value="Flavodoxin_lc"/>
</dbReference>
<gene>
    <name evidence="9" type="ORF">EZJ58_0091</name>
</gene>
<evidence type="ECO:0000256" key="2">
    <source>
        <dbReference type="ARBA" id="ARBA00005267"/>
    </source>
</evidence>
<evidence type="ECO:0000256" key="4">
    <source>
        <dbReference type="ARBA" id="ARBA00022630"/>
    </source>
</evidence>
<sequence>MLKTCIVYGSTTRYTERVAAKISECPGFENADLFDIEDITLNIVMDYDFIIFGLPTWDYGEIQSSWQNAWKQIDELDFTHKTVAFFGLGGQLGYSEWFVDAMGILHDKVIEQGAQVIGRWPIVGYEFNTKKSLMGNKKEFVGLAIDEVNQADLTDERIREWCKQLLNKIK</sequence>
<name>A0A4R1N6G8_9GAMM</name>
<accession>A0A4R1N6G8</accession>
<dbReference type="PANTHER" id="PTHR42809">
    <property type="entry name" value="FLAVODOXIN 2"/>
    <property type="match status" value="1"/>
</dbReference>
<comment type="function">
    <text evidence="7">Low-potential electron donor to a number of redox enzymes.</text>
</comment>
<dbReference type="PROSITE" id="PS50902">
    <property type="entry name" value="FLAVODOXIN_LIKE"/>
    <property type="match status" value="1"/>
</dbReference>
<keyword evidence="6 7" id="KW-0249">Electron transport</keyword>
<keyword evidence="4 7" id="KW-0285">Flavoprotein</keyword>
<organism evidence="9 10">
    <name type="scientific">Sodalis ligni</name>
    <dbReference type="NCBI Taxonomy" id="2697027"/>
    <lineage>
        <taxon>Bacteria</taxon>
        <taxon>Pseudomonadati</taxon>
        <taxon>Pseudomonadota</taxon>
        <taxon>Gammaproteobacteria</taxon>
        <taxon>Enterobacterales</taxon>
        <taxon>Bruguierivoracaceae</taxon>
        <taxon>Sodalis</taxon>
    </lineage>
</organism>
<comment type="caution">
    <text evidence="9">The sequence shown here is derived from an EMBL/GenBank/DDBJ whole genome shotgun (WGS) entry which is preliminary data.</text>
</comment>
<comment type="similarity">
    <text evidence="2 7">Belongs to the flavodoxin family.</text>
</comment>
<dbReference type="Pfam" id="PF00258">
    <property type="entry name" value="Flavodoxin_1"/>
    <property type="match status" value="1"/>
</dbReference>
<dbReference type="OrthoDB" id="359268at2"/>
<evidence type="ECO:0000256" key="3">
    <source>
        <dbReference type="ARBA" id="ARBA00022448"/>
    </source>
</evidence>
<reference evidence="9 10" key="1">
    <citation type="submission" date="2019-02" db="EMBL/GenBank/DDBJ databases">
        <title>Investigation of anaerobic lignin degradation for improved lignocellulosic biofuels.</title>
        <authorList>
            <person name="Deangelis K."/>
        </authorList>
    </citation>
    <scope>NUCLEOTIDE SEQUENCE [LARGE SCALE GENOMIC DNA]</scope>
    <source>
        <strain evidence="9 10">159R</strain>
    </source>
</reference>
<keyword evidence="10" id="KW-1185">Reference proteome</keyword>
<evidence type="ECO:0000256" key="6">
    <source>
        <dbReference type="ARBA" id="ARBA00022982"/>
    </source>
</evidence>
<dbReference type="EMBL" id="SJOI01000001">
    <property type="protein sequence ID" value="TCL02099.1"/>
    <property type="molecule type" value="Genomic_DNA"/>
</dbReference>
<evidence type="ECO:0000256" key="5">
    <source>
        <dbReference type="ARBA" id="ARBA00022643"/>
    </source>
</evidence>
<dbReference type="PANTHER" id="PTHR42809:SF3">
    <property type="entry name" value="FLAVODOXIN 2"/>
    <property type="match status" value="1"/>
</dbReference>
<dbReference type="Gene3D" id="3.40.50.360">
    <property type="match status" value="1"/>
</dbReference>
<dbReference type="PIRSF" id="PIRSF038996">
    <property type="entry name" value="FldA"/>
    <property type="match status" value="1"/>
</dbReference>
<evidence type="ECO:0000256" key="1">
    <source>
        <dbReference type="ARBA" id="ARBA00001917"/>
    </source>
</evidence>
<protein>
    <recommendedName>
        <fullName evidence="7">Flavodoxin</fullName>
    </recommendedName>
</protein>
<evidence type="ECO:0000313" key="9">
    <source>
        <dbReference type="EMBL" id="TCL02099.1"/>
    </source>
</evidence>
<dbReference type="NCBIfam" id="TIGR01752">
    <property type="entry name" value="flav_long"/>
    <property type="match status" value="1"/>
</dbReference>
<keyword evidence="3 7" id="KW-0813">Transport</keyword>
<evidence type="ECO:0000259" key="8">
    <source>
        <dbReference type="PROSITE" id="PS50902"/>
    </source>
</evidence>
<keyword evidence="5 7" id="KW-0288">FMN</keyword>
<dbReference type="InterPro" id="IPR050619">
    <property type="entry name" value="Flavodoxin"/>
</dbReference>